<name>A0ABN3HSA1_9ACTN</name>
<sequence length="388" mass="40280">MQWKRAAAAAGAVVSLSAVTACTVDGTATRGPIQLDTGKYATSLQPAAGTADTESEMNRLRAMRLGEDIAFRDEVDPVLTKFSMPTYPISGASGLRGVFSDAADLPVSQKLRYGFTMAGGAPDDSDGKNLHQGLNHAVLVYPDAETAGEAVSAMSGQMLKKTYGSPMRRTDVPGMPAETVALTGKSSGGGQITVAFTPVAEKVVYTWADADDGGWTLAAVRSAFTKQKALLDAMKPISDDKRIDPNGLLRAVLLTESNGGSAFSGSVAGPRAISQLASKSTATFADLQKTGVTEAAVGGSLVFRSGGDDQAAELLKTLSDDSDDPTAKKADSPQDLPSAVCQTSKSSFGDDQATCFVAYGSYAAQADGSDLHEAQQKISAQYLLLKQL</sequence>
<protein>
    <recommendedName>
        <fullName evidence="7">Secreted protein</fullName>
    </recommendedName>
</protein>
<evidence type="ECO:0000313" key="6">
    <source>
        <dbReference type="Proteomes" id="UP001501170"/>
    </source>
</evidence>
<evidence type="ECO:0000259" key="4">
    <source>
        <dbReference type="Pfam" id="PF24092"/>
    </source>
</evidence>
<dbReference type="InterPro" id="IPR056463">
    <property type="entry name" value="DUF7373_C"/>
</dbReference>
<dbReference type="Pfam" id="PF24092">
    <property type="entry name" value="DUF7373_C"/>
    <property type="match status" value="1"/>
</dbReference>
<feature type="signal peptide" evidence="2">
    <location>
        <begin position="1"/>
        <end position="20"/>
    </location>
</feature>
<evidence type="ECO:0000256" key="1">
    <source>
        <dbReference type="SAM" id="MobiDB-lite"/>
    </source>
</evidence>
<feature type="domain" description="DUF7373" evidence="4">
    <location>
        <begin position="265"/>
        <end position="386"/>
    </location>
</feature>
<feature type="domain" description="DUF7373" evidence="3">
    <location>
        <begin position="49"/>
        <end position="241"/>
    </location>
</feature>
<dbReference type="RefSeq" id="WP_346076939.1">
    <property type="nucleotide sequence ID" value="NZ_BAAARB010000017.1"/>
</dbReference>
<keyword evidence="6" id="KW-1185">Reference proteome</keyword>
<evidence type="ECO:0000256" key="2">
    <source>
        <dbReference type="SAM" id="SignalP"/>
    </source>
</evidence>
<dbReference type="Pfam" id="PF24088">
    <property type="entry name" value="DUF7373"/>
    <property type="match status" value="1"/>
</dbReference>
<feature type="chain" id="PRO_5045233371" description="Secreted protein" evidence="2">
    <location>
        <begin position="21"/>
        <end position="388"/>
    </location>
</feature>
<comment type="caution">
    <text evidence="5">The sequence shown here is derived from an EMBL/GenBank/DDBJ whole genome shotgun (WGS) entry which is preliminary data.</text>
</comment>
<dbReference type="Proteomes" id="UP001501170">
    <property type="component" value="Unassembled WGS sequence"/>
</dbReference>
<keyword evidence="2" id="KW-0732">Signal</keyword>
<accession>A0ABN3HSA1</accession>
<dbReference type="InterPro" id="IPR055797">
    <property type="entry name" value="DUF7373"/>
</dbReference>
<reference evidence="5 6" key="1">
    <citation type="journal article" date="2019" name="Int. J. Syst. Evol. Microbiol.">
        <title>The Global Catalogue of Microorganisms (GCM) 10K type strain sequencing project: providing services to taxonomists for standard genome sequencing and annotation.</title>
        <authorList>
            <consortium name="The Broad Institute Genomics Platform"/>
            <consortium name="The Broad Institute Genome Sequencing Center for Infectious Disease"/>
            <person name="Wu L."/>
            <person name="Ma J."/>
        </authorList>
    </citation>
    <scope>NUCLEOTIDE SEQUENCE [LARGE SCALE GENOMIC DNA]</scope>
    <source>
        <strain evidence="5 6">JCM 16227</strain>
    </source>
</reference>
<dbReference type="EMBL" id="BAAARB010000017">
    <property type="protein sequence ID" value="GAA2386964.1"/>
    <property type="molecule type" value="Genomic_DNA"/>
</dbReference>
<evidence type="ECO:0000259" key="3">
    <source>
        <dbReference type="Pfam" id="PF24088"/>
    </source>
</evidence>
<feature type="region of interest" description="Disordered" evidence="1">
    <location>
        <begin position="319"/>
        <end position="347"/>
    </location>
</feature>
<dbReference type="PROSITE" id="PS51257">
    <property type="entry name" value="PROKAR_LIPOPROTEIN"/>
    <property type="match status" value="1"/>
</dbReference>
<evidence type="ECO:0008006" key="7">
    <source>
        <dbReference type="Google" id="ProtNLM"/>
    </source>
</evidence>
<proteinExistence type="predicted"/>
<evidence type="ECO:0000313" key="5">
    <source>
        <dbReference type="EMBL" id="GAA2386964.1"/>
    </source>
</evidence>
<gene>
    <name evidence="5" type="ORF">GCM10009855_28850</name>
</gene>
<organism evidence="5 6">
    <name type="scientific">Gordonia cholesterolivorans</name>
    <dbReference type="NCBI Taxonomy" id="559625"/>
    <lineage>
        <taxon>Bacteria</taxon>
        <taxon>Bacillati</taxon>
        <taxon>Actinomycetota</taxon>
        <taxon>Actinomycetes</taxon>
        <taxon>Mycobacteriales</taxon>
        <taxon>Gordoniaceae</taxon>
        <taxon>Gordonia</taxon>
    </lineage>
</organism>